<dbReference type="EMBL" id="JARQDZ010000007">
    <property type="protein sequence ID" value="MDT2983555.1"/>
    <property type="molecule type" value="Genomic_DNA"/>
</dbReference>
<reference evidence="1 2" key="1">
    <citation type="submission" date="2023-03" db="EMBL/GenBank/DDBJ databases">
        <authorList>
            <person name="Shen W."/>
            <person name="Cai J."/>
        </authorList>
    </citation>
    <scope>NUCLEOTIDE SEQUENCE [LARGE SCALE GENOMIC DNA]</scope>
    <source>
        <strain evidence="1 2">B516</strain>
    </source>
</reference>
<sequence>MIQAFRCLIGSCPAAVESIEWGIAQQQVSFLKEIHLVDKS</sequence>
<evidence type="ECO:0000313" key="1">
    <source>
        <dbReference type="EMBL" id="MDT2983555.1"/>
    </source>
</evidence>
<dbReference type="RefSeq" id="WP_255209316.1">
    <property type="nucleotide sequence ID" value="NZ_BAAAXK010000007.1"/>
</dbReference>
<organism evidence="1 2">
    <name type="scientific">Enterococcus casseliflavus</name>
    <name type="common">Enterococcus flavescens</name>
    <dbReference type="NCBI Taxonomy" id="37734"/>
    <lineage>
        <taxon>Bacteria</taxon>
        <taxon>Bacillati</taxon>
        <taxon>Bacillota</taxon>
        <taxon>Bacilli</taxon>
        <taxon>Lactobacillales</taxon>
        <taxon>Enterococcaceae</taxon>
        <taxon>Enterococcus</taxon>
    </lineage>
</organism>
<evidence type="ECO:0000313" key="2">
    <source>
        <dbReference type="Proteomes" id="UP001253851"/>
    </source>
</evidence>
<comment type="caution">
    <text evidence="1">The sequence shown here is derived from an EMBL/GenBank/DDBJ whole genome shotgun (WGS) entry which is preliminary data.</text>
</comment>
<gene>
    <name evidence="1" type="ORF">P7I34_12830</name>
</gene>
<dbReference type="Proteomes" id="UP001253851">
    <property type="component" value="Unassembled WGS sequence"/>
</dbReference>
<proteinExistence type="predicted"/>
<name>A0ABD5FMM8_ENTCA</name>
<dbReference type="AlphaFoldDB" id="A0ABD5FMM8"/>
<accession>A0ABD5FMM8</accession>
<protein>
    <submittedName>
        <fullName evidence="1">Uncharacterized protein</fullName>
    </submittedName>
</protein>